<feature type="transmembrane region" description="Helical" evidence="1">
    <location>
        <begin position="79"/>
        <end position="97"/>
    </location>
</feature>
<accession>A0A378NNX2</accession>
<dbReference type="STRING" id="1122216.GCA_000423385_01349"/>
<feature type="transmembrane region" description="Helical" evidence="1">
    <location>
        <begin position="103"/>
        <end position="127"/>
    </location>
</feature>
<organism evidence="2 3">
    <name type="scientific">Megamonas hypermegale</name>
    <dbReference type="NCBI Taxonomy" id="158847"/>
    <lineage>
        <taxon>Bacteria</taxon>
        <taxon>Bacillati</taxon>
        <taxon>Bacillota</taxon>
        <taxon>Negativicutes</taxon>
        <taxon>Selenomonadales</taxon>
        <taxon>Selenomonadaceae</taxon>
        <taxon>Megamonas</taxon>
    </lineage>
</organism>
<feature type="transmembrane region" description="Helical" evidence="1">
    <location>
        <begin position="18"/>
        <end position="34"/>
    </location>
</feature>
<keyword evidence="1" id="KW-1133">Transmembrane helix</keyword>
<dbReference type="AlphaFoldDB" id="A0A378NNX2"/>
<reference evidence="2 3" key="1">
    <citation type="submission" date="2018-06" db="EMBL/GenBank/DDBJ databases">
        <authorList>
            <consortium name="Pathogen Informatics"/>
            <person name="Doyle S."/>
        </authorList>
    </citation>
    <scope>NUCLEOTIDE SEQUENCE [LARGE SCALE GENOMIC DNA]</scope>
    <source>
        <strain evidence="2 3">NCTC10571</strain>
    </source>
</reference>
<name>A0A378NNX2_9FIRM</name>
<evidence type="ECO:0000256" key="1">
    <source>
        <dbReference type="SAM" id="Phobius"/>
    </source>
</evidence>
<dbReference type="Proteomes" id="UP000255234">
    <property type="component" value="Unassembled WGS sequence"/>
</dbReference>
<sequence length="132" mass="15303">MEKLNLMKEFLSVQGRKLLIQISICTIIIIGMFINYDKLYLITGVFTGYLLAVICAWVMVYRTWKAAHLTVGKAKGQMWLSLITRLLMIFIILRAAILQSVELFYAVVGGFFLAFILYMIHLIIFVYHKNME</sequence>
<feature type="transmembrane region" description="Helical" evidence="1">
    <location>
        <begin position="40"/>
        <end position="59"/>
    </location>
</feature>
<keyword evidence="1" id="KW-0472">Membrane</keyword>
<protein>
    <recommendedName>
        <fullName evidence="4">ATP synthase I chain</fullName>
    </recommendedName>
</protein>
<evidence type="ECO:0000313" key="3">
    <source>
        <dbReference type="Proteomes" id="UP000255234"/>
    </source>
</evidence>
<keyword evidence="1" id="KW-0812">Transmembrane</keyword>
<dbReference type="EMBL" id="UGPP01000001">
    <property type="protein sequence ID" value="STY70090.1"/>
    <property type="molecule type" value="Genomic_DNA"/>
</dbReference>
<evidence type="ECO:0008006" key="4">
    <source>
        <dbReference type="Google" id="ProtNLM"/>
    </source>
</evidence>
<proteinExistence type="predicted"/>
<evidence type="ECO:0000313" key="2">
    <source>
        <dbReference type="EMBL" id="STY70090.1"/>
    </source>
</evidence>
<gene>
    <name evidence="2" type="ORF">NCTC10571_00192</name>
</gene>